<reference evidence="4 5" key="1">
    <citation type="submission" date="2017-10" db="EMBL/GenBank/DDBJ databases">
        <title>Bifidobacterium genomics.</title>
        <authorList>
            <person name="Lugli G.A."/>
            <person name="Milani C."/>
            <person name="Mancabelli L."/>
        </authorList>
    </citation>
    <scope>NUCLEOTIDE SEQUENCE [LARGE SCALE GENOMIC DNA]</scope>
    <source>
        <strain evidence="4 5">1542B</strain>
    </source>
</reference>
<comment type="caution">
    <text evidence="4">The sequence shown here is derived from an EMBL/GenBank/DDBJ whole genome shotgun (WGS) entry which is preliminary data.</text>
</comment>
<name>A0A2N3QLV5_9BIFI</name>
<sequence length="310" mass="32232">MSAFNKGSHSGKGDKSASRRQGKNTDHKDENKAKGSILNADLSSLGKSKKTGKLTPPDQWSLSVDLLPKSVAAINKDRAIAKVMGFVTVGVLLLCIIAGLVANMFVVAARGETDDARLQQTSLTARKAQFKDIQDVLVTSYDINVARVAALYGEVNWLTVSDQLNASLPEGAKYTSLQLSEYQLGGGSTSAASDSNVWGGNGVIQVSFTVSSPNFISAQQFINNFSGVNGFVTGDLSSVSGGQDSGYTYTGTLALKLDGNTTERSDNSGGTSKTLRAMVTTLRDQLSAAAEGTGTADSSSTSSGSSSSSN</sequence>
<protein>
    <submittedName>
        <fullName evidence="4">Uncharacterized protein</fullName>
    </submittedName>
</protein>
<organism evidence="4 5">
    <name type="scientific">Bifidobacterium thermophilum</name>
    <dbReference type="NCBI Taxonomy" id="33905"/>
    <lineage>
        <taxon>Bacteria</taxon>
        <taxon>Bacillati</taxon>
        <taxon>Actinomycetota</taxon>
        <taxon>Actinomycetes</taxon>
        <taxon>Bifidobacteriales</taxon>
        <taxon>Bifidobacteriaceae</taxon>
        <taxon>Bifidobacterium</taxon>
    </lineage>
</organism>
<dbReference type="EMBL" id="PCGY01000011">
    <property type="protein sequence ID" value="PKU92671.1"/>
    <property type="molecule type" value="Genomic_DNA"/>
</dbReference>
<keyword evidence="2" id="KW-1133">Transmembrane helix</keyword>
<feature type="region of interest" description="Disordered" evidence="1">
    <location>
        <begin position="286"/>
        <end position="310"/>
    </location>
</feature>
<evidence type="ECO:0000313" key="3">
    <source>
        <dbReference type="EMBL" id="NME62010.1"/>
    </source>
</evidence>
<evidence type="ECO:0000256" key="1">
    <source>
        <dbReference type="SAM" id="MobiDB-lite"/>
    </source>
</evidence>
<keyword evidence="2" id="KW-0812">Transmembrane</keyword>
<accession>A0A2N3QLV5</accession>
<feature type="compositionally biased region" description="Basic and acidic residues" evidence="1">
    <location>
        <begin position="11"/>
        <end position="33"/>
    </location>
</feature>
<evidence type="ECO:0000313" key="4">
    <source>
        <dbReference type="EMBL" id="PKU92671.1"/>
    </source>
</evidence>
<feature type="region of interest" description="Disordered" evidence="1">
    <location>
        <begin position="1"/>
        <end position="41"/>
    </location>
</feature>
<gene>
    <name evidence="4" type="ORF">CQR47_0520</name>
    <name evidence="3" type="ORF">HF844_04255</name>
</gene>
<reference evidence="3 6" key="2">
    <citation type="submission" date="2020-04" db="EMBL/GenBank/DDBJ databases">
        <authorList>
            <person name="Hitch T.C.A."/>
            <person name="Wylensek D."/>
            <person name="Clavel T."/>
        </authorList>
    </citation>
    <scope>NUCLEOTIDE SEQUENCE [LARGE SCALE GENOMIC DNA]</scope>
    <source>
        <strain evidence="3 6">BSM-130-P53-3C</strain>
    </source>
</reference>
<keyword evidence="2" id="KW-0472">Membrane</keyword>
<dbReference type="AlphaFoldDB" id="A0A2N3QLV5"/>
<feature type="transmembrane region" description="Helical" evidence="2">
    <location>
        <begin position="83"/>
        <end position="109"/>
    </location>
</feature>
<dbReference type="RefSeq" id="WP_101454967.1">
    <property type="nucleotide sequence ID" value="NZ_JABAGI010000004.1"/>
</dbReference>
<evidence type="ECO:0000256" key="2">
    <source>
        <dbReference type="SAM" id="Phobius"/>
    </source>
</evidence>
<evidence type="ECO:0000313" key="6">
    <source>
        <dbReference type="Proteomes" id="UP000588369"/>
    </source>
</evidence>
<dbReference type="EMBL" id="JABAGI010000004">
    <property type="protein sequence ID" value="NME62010.1"/>
    <property type="molecule type" value="Genomic_DNA"/>
</dbReference>
<proteinExistence type="predicted"/>
<dbReference type="Proteomes" id="UP000233727">
    <property type="component" value="Unassembled WGS sequence"/>
</dbReference>
<evidence type="ECO:0000313" key="5">
    <source>
        <dbReference type="Proteomes" id="UP000233727"/>
    </source>
</evidence>
<dbReference type="Proteomes" id="UP000588369">
    <property type="component" value="Unassembled WGS sequence"/>
</dbReference>
<feature type="compositionally biased region" description="Low complexity" evidence="1">
    <location>
        <begin position="287"/>
        <end position="310"/>
    </location>
</feature>